<evidence type="ECO:0000256" key="3">
    <source>
        <dbReference type="ARBA" id="ARBA00004406"/>
    </source>
</evidence>
<dbReference type="PANTHER" id="PTHR24302">
    <property type="entry name" value="CYTOCHROME P450 FAMILY 3"/>
    <property type="match status" value="1"/>
</dbReference>
<name>A0AAQ4DHK3_AMBAM</name>
<dbReference type="GO" id="GO:0005789">
    <property type="term" value="C:endoplasmic reticulum membrane"/>
    <property type="evidence" value="ECO:0007669"/>
    <property type="project" value="UniProtKB-SubCell"/>
</dbReference>
<dbReference type="SUPFAM" id="SSF48264">
    <property type="entry name" value="Cytochrome P450"/>
    <property type="match status" value="1"/>
</dbReference>
<reference evidence="14 15" key="1">
    <citation type="journal article" date="2023" name="Arcadia Sci">
        <title>De novo assembly of a long-read Amblyomma americanum tick genome.</title>
        <authorList>
            <person name="Chou S."/>
            <person name="Poskanzer K.E."/>
            <person name="Rollins M."/>
            <person name="Thuy-Boun P.S."/>
        </authorList>
    </citation>
    <scope>NUCLEOTIDE SEQUENCE [LARGE SCALE GENOMIC DNA]</scope>
    <source>
        <strain evidence="14">F_SG_1</strain>
        <tissue evidence="14">Salivary glands</tissue>
    </source>
</reference>
<keyword evidence="6 12" id="KW-0479">Metal-binding</keyword>
<evidence type="ECO:0000256" key="6">
    <source>
        <dbReference type="ARBA" id="ARBA00022723"/>
    </source>
</evidence>
<keyword evidence="9 12" id="KW-0408">Iron</keyword>
<dbReference type="InterPro" id="IPR017972">
    <property type="entry name" value="Cyt_P450_CS"/>
</dbReference>
<keyword evidence="7" id="KW-0256">Endoplasmic reticulum</keyword>
<dbReference type="Proteomes" id="UP001321473">
    <property type="component" value="Unassembled WGS sequence"/>
</dbReference>
<organism evidence="14 15">
    <name type="scientific">Amblyomma americanum</name>
    <name type="common">Lone star tick</name>
    <dbReference type="NCBI Taxonomy" id="6943"/>
    <lineage>
        <taxon>Eukaryota</taxon>
        <taxon>Metazoa</taxon>
        <taxon>Ecdysozoa</taxon>
        <taxon>Arthropoda</taxon>
        <taxon>Chelicerata</taxon>
        <taxon>Arachnida</taxon>
        <taxon>Acari</taxon>
        <taxon>Parasitiformes</taxon>
        <taxon>Ixodida</taxon>
        <taxon>Ixodoidea</taxon>
        <taxon>Ixodidae</taxon>
        <taxon>Amblyomminae</taxon>
        <taxon>Amblyomma</taxon>
    </lineage>
</organism>
<dbReference type="GO" id="GO:0016705">
    <property type="term" value="F:oxidoreductase activity, acting on paired donors, with incorporation or reduction of molecular oxygen"/>
    <property type="evidence" value="ECO:0007669"/>
    <property type="project" value="InterPro"/>
</dbReference>
<gene>
    <name evidence="14" type="ORF">V5799_026788</name>
</gene>
<dbReference type="GO" id="GO:0020037">
    <property type="term" value="F:heme binding"/>
    <property type="evidence" value="ECO:0007669"/>
    <property type="project" value="InterPro"/>
</dbReference>
<evidence type="ECO:0000256" key="2">
    <source>
        <dbReference type="ARBA" id="ARBA00004174"/>
    </source>
</evidence>
<evidence type="ECO:0000313" key="14">
    <source>
        <dbReference type="EMBL" id="KAK8761943.1"/>
    </source>
</evidence>
<dbReference type="InterPro" id="IPR050705">
    <property type="entry name" value="Cytochrome_P450_3A"/>
</dbReference>
<evidence type="ECO:0000256" key="13">
    <source>
        <dbReference type="RuleBase" id="RU000461"/>
    </source>
</evidence>
<dbReference type="InterPro" id="IPR036396">
    <property type="entry name" value="Cyt_P450_sf"/>
</dbReference>
<keyword evidence="7" id="KW-0492">Microsome</keyword>
<evidence type="ECO:0000256" key="8">
    <source>
        <dbReference type="ARBA" id="ARBA00023002"/>
    </source>
</evidence>
<evidence type="ECO:0000313" key="15">
    <source>
        <dbReference type="Proteomes" id="UP001321473"/>
    </source>
</evidence>
<evidence type="ECO:0000256" key="7">
    <source>
        <dbReference type="ARBA" id="ARBA00022848"/>
    </source>
</evidence>
<dbReference type="Gene3D" id="1.10.630.10">
    <property type="entry name" value="Cytochrome P450"/>
    <property type="match status" value="1"/>
</dbReference>
<accession>A0AAQ4DHK3</accession>
<comment type="cofactor">
    <cofactor evidence="1 12">
        <name>heme</name>
        <dbReference type="ChEBI" id="CHEBI:30413"/>
    </cofactor>
</comment>
<dbReference type="Pfam" id="PF00067">
    <property type="entry name" value="p450"/>
    <property type="match status" value="1"/>
</dbReference>
<dbReference type="PROSITE" id="PS00086">
    <property type="entry name" value="CYTOCHROME_P450"/>
    <property type="match status" value="1"/>
</dbReference>
<comment type="function">
    <text evidence="11">Cytochromes P450 are a group of heme-thiolate monooxygenases. They oxidize a variety of structurally unrelated compounds, including steroids, fatty acids, and xenobiotics.</text>
</comment>
<dbReference type="GO" id="GO:0008395">
    <property type="term" value="F:steroid hydroxylase activity"/>
    <property type="evidence" value="ECO:0007669"/>
    <property type="project" value="TreeGrafter"/>
</dbReference>
<dbReference type="PRINTS" id="PR00385">
    <property type="entry name" value="P450"/>
</dbReference>
<dbReference type="FunFam" id="1.10.630.10:FF:000182">
    <property type="entry name" value="Cytochrome P450 3A4"/>
    <property type="match status" value="1"/>
</dbReference>
<evidence type="ECO:0000256" key="1">
    <source>
        <dbReference type="ARBA" id="ARBA00001971"/>
    </source>
</evidence>
<comment type="caution">
    <text evidence="14">The sequence shown here is derived from an EMBL/GenBank/DDBJ whole genome shotgun (WGS) entry which is preliminary data.</text>
</comment>
<dbReference type="EMBL" id="JARKHS020030625">
    <property type="protein sequence ID" value="KAK8761943.1"/>
    <property type="molecule type" value="Genomic_DNA"/>
</dbReference>
<evidence type="ECO:0000256" key="11">
    <source>
        <dbReference type="ARBA" id="ARBA00043906"/>
    </source>
</evidence>
<proteinExistence type="inferred from homology"/>
<dbReference type="InterPro" id="IPR001128">
    <property type="entry name" value="Cyt_P450"/>
</dbReference>
<dbReference type="AlphaFoldDB" id="A0AAQ4DHK3"/>
<dbReference type="GO" id="GO:0005506">
    <property type="term" value="F:iron ion binding"/>
    <property type="evidence" value="ECO:0007669"/>
    <property type="project" value="InterPro"/>
</dbReference>
<dbReference type="InterPro" id="IPR002401">
    <property type="entry name" value="Cyt_P450_E_grp-I"/>
</dbReference>
<feature type="binding site" description="axial binding residue" evidence="12">
    <location>
        <position position="398"/>
    </location>
    <ligand>
        <name>heme</name>
        <dbReference type="ChEBI" id="CHEBI:30413"/>
    </ligand>
    <ligandPart>
        <name>Fe</name>
        <dbReference type="ChEBI" id="CHEBI:18248"/>
    </ligandPart>
</feature>
<keyword evidence="8 13" id="KW-0560">Oxidoreductase</keyword>
<evidence type="ECO:0000256" key="10">
    <source>
        <dbReference type="ARBA" id="ARBA00023033"/>
    </source>
</evidence>
<keyword evidence="10 13" id="KW-0503">Monooxygenase</keyword>
<dbReference type="PRINTS" id="PR00463">
    <property type="entry name" value="EP450I"/>
</dbReference>
<comment type="subcellular location">
    <subcellularLocation>
        <location evidence="3">Endoplasmic reticulum membrane</location>
        <topology evidence="3">Peripheral membrane protein</topology>
    </subcellularLocation>
    <subcellularLocation>
        <location evidence="2">Microsome membrane</location>
        <topology evidence="2">Peripheral membrane protein</topology>
    </subcellularLocation>
</comment>
<evidence type="ECO:0000256" key="9">
    <source>
        <dbReference type="ARBA" id="ARBA00023004"/>
    </source>
</evidence>
<evidence type="ECO:0000256" key="12">
    <source>
        <dbReference type="PIRSR" id="PIRSR602401-1"/>
    </source>
</evidence>
<evidence type="ECO:0000256" key="5">
    <source>
        <dbReference type="ARBA" id="ARBA00022617"/>
    </source>
</evidence>
<comment type="similarity">
    <text evidence="4 13">Belongs to the cytochrome P450 family.</text>
</comment>
<evidence type="ECO:0008006" key="16">
    <source>
        <dbReference type="Google" id="ProtNLM"/>
    </source>
</evidence>
<keyword evidence="15" id="KW-1185">Reference proteome</keyword>
<protein>
    <recommendedName>
        <fullName evidence="16">Cytochrome</fullName>
    </recommendedName>
</protein>
<keyword evidence="5 12" id="KW-0349">Heme</keyword>
<sequence length="456" mass="51385">MLFAVQTLTEWKKQYGTLFGIYFGSDPFLVITDPDMVHDCFVKQAAIFQDRPKGLVDAEPFKSSLLQLNGSSWKSVRSPLNYAFNSSVIKELSAAANVCCSRFVDTAARISRTHGRVEVFESALGLAFDFIMNAVLAQEVNGQENSSEPIFEDLKQVCKDMDNSAIEVAFSVPGVRTLLTWSYPFTRHSRAFKDVVNLVRNTTEIRRSGNCKTKCSILQVLLDANAKCFSDVHQRSAKRVRHLDDRYIFSNAAIFLLAGFETTASALSFLLYLLASHPSEQNEIMNELEDLFPEKVGQDLSFDDLRQLKRLDLIILEGLRMYPPVPVVVTRKCSQDTTTCGRFIPAGVSILAVPWLIHHDPDLWPDPEQFRPERFAEENRERIRSGTYVPFGLGRRVCIGEKLALLLVKCALVKVLQDFRLTLCDEVASPLAVSDRGLALIPEGLRIRLERRVRTA</sequence>
<evidence type="ECO:0000256" key="4">
    <source>
        <dbReference type="ARBA" id="ARBA00010617"/>
    </source>
</evidence>
<dbReference type="PANTHER" id="PTHR24302:SF15">
    <property type="entry name" value="FATTY-ACID PEROXYGENASE"/>
    <property type="match status" value="1"/>
</dbReference>